<feature type="region of interest" description="Disordered" evidence="1">
    <location>
        <begin position="1"/>
        <end position="46"/>
    </location>
</feature>
<feature type="region of interest" description="Disordered" evidence="1">
    <location>
        <begin position="66"/>
        <end position="87"/>
    </location>
</feature>
<organism evidence="2 3">
    <name type="scientific">Scophthalmus maximus</name>
    <name type="common">Turbot</name>
    <name type="synonym">Psetta maxima</name>
    <dbReference type="NCBI Taxonomy" id="52904"/>
    <lineage>
        <taxon>Eukaryota</taxon>
        <taxon>Metazoa</taxon>
        <taxon>Chordata</taxon>
        <taxon>Craniata</taxon>
        <taxon>Vertebrata</taxon>
        <taxon>Euteleostomi</taxon>
        <taxon>Actinopterygii</taxon>
        <taxon>Neopterygii</taxon>
        <taxon>Teleostei</taxon>
        <taxon>Neoteleostei</taxon>
        <taxon>Acanthomorphata</taxon>
        <taxon>Carangaria</taxon>
        <taxon>Pleuronectiformes</taxon>
        <taxon>Pleuronectoidei</taxon>
        <taxon>Scophthalmidae</taxon>
        <taxon>Scophthalmus</taxon>
    </lineage>
</organism>
<keyword evidence="3" id="KW-1185">Reference proteome</keyword>
<protein>
    <submittedName>
        <fullName evidence="2">Uncharacterized protein</fullName>
    </submittedName>
</protein>
<name>A0A2U9CIC8_SCOMX</name>
<dbReference type="AlphaFoldDB" id="A0A2U9CIC8"/>
<evidence type="ECO:0000313" key="2">
    <source>
        <dbReference type="EMBL" id="AWP15983.1"/>
    </source>
</evidence>
<accession>A0A2U9CIC8</accession>
<evidence type="ECO:0000313" key="3">
    <source>
        <dbReference type="Proteomes" id="UP000246464"/>
    </source>
</evidence>
<sequence>MHTHHVAASWSQGHSHKGPTPSPVMKENKFESKEKLEQEQERRKTPDRFRAYVQYLSRILWARKPQSHWSRVGGHAGSVENEGKSHT</sequence>
<evidence type="ECO:0000256" key="1">
    <source>
        <dbReference type="SAM" id="MobiDB-lite"/>
    </source>
</evidence>
<dbReference type="EMBL" id="CP026259">
    <property type="protein sequence ID" value="AWP15983.1"/>
    <property type="molecule type" value="Genomic_DNA"/>
</dbReference>
<proteinExistence type="predicted"/>
<gene>
    <name evidence="2" type="ORF">SMAX5B_009133</name>
</gene>
<feature type="compositionally biased region" description="Basic and acidic residues" evidence="1">
    <location>
        <begin position="26"/>
        <end position="46"/>
    </location>
</feature>
<reference evidence="2 3" key="1">
    <citation type="submission" date="2017-12" db="EMBL/GenBank/DDBJ databases">
        <title>Integrating genomic resources of turbot (Scophthalmus maximus) in depth evaluation of genetic and physical mapping variation across individuals.</title>
        <authorList>
            <person name="Martinez P."/>
        </authorList>
    </citation>
    <scope>NUCLEOTIDE SEQUENCE [LARGE SCALE GENOMIC DNA]</scope>
</reference>
<dbReference type="Proteomes" id="UP000246464">
    <property type="component" value="Chromosome 17"/>
</dbReference>